<evidence type="ECO:0000313" key="2">
    <source>
        <dbReference type="EMBL" id="KAH3667161.1"/>
    </source>
</evidence>
<feature type="compositionally biased region" description="Low complexity" evidence="1">
    <location>
        <begin position="11"/>
        <end position="22"/>
    </location>
</feature>
<name>A0A9P8T6Q7_9ASCO</name>
<evidence type="ECO:0000256" key="1">
    <source>
        <dbReference type="SAM" id="MobiDB-lite"/>
    </source>
</evidence>
<dbReference type="GeneID" id="70234777"/>
<reference evidence="2" key="1">
    <citation type="journal article" date="2021" name="Open Biol.">
        <title>Shared evolutionary footprints suggest mitochondrial oxidative damage underlies multiple complex I losses in fungi.</title>
        <authorList>
            <person name="Schikora-Tamarit M.A."/>
            <person name="Marcet-Houben M."/>
            <person name="Nosek J."/>
            <person name="Gabaldon T."/>
        </authorList>
    </citation>
    <scope>NUCLEOTIDE SEQUENCE</scope>
    <source>
        <strain evidence="2">CBS6075</strain>
    </source>
</reference>
<proteinExistence type="predicted"/>
<protein>
    <submittedName>
        <fullName evidence="2">Uncharacterized protein</fullName>
    </submittedName>
</protein>
<comment type="caution">
    <text evidence="2">The sequence shown here is derived from an EMBL/GenBank/DDBJ whole genome shotgun (WGS) entry which is preliminary data.</text>
</comment>
<dbReference type="EMBL" id="JAEUBE010000183">
    <property type="protein sequence ID" value="KAH3667161.1"/>
    <property type="molecule type" value="Genomic_DNA"/>
</dbReference>
<dbReference type="Proteomes" id="UP000769157">
    <property type="component" value="Unassembled WGS sequence"/>
</dbReference>
<sequence>MENKTPPIGEANATATPAADPAVRNWESDDPEDITKGNAIDLIIRVHHPRNPSITNPETMHLTSEIPDPAAEGAYARQRRAAIIEVCFAIPCLEVSKPFSKDVDSGRYKPDTDAHDGQNYPALYGNHEFGGESFQSVLERAMVQWSRSLSNSTRNVVVGTVTWAEPSPKVSGLTNRNATQVGTDTQHDQPLWVLDSVGILLRVSKRRDIHLVGLGNLGLCSVSDENWLTLPFHNNVLSLRNGTQLHLHLGHGQHICGSSHGGQEGLNGRLGGSSRNQSVRAHHEVGVNSRFVIGFFGFVEVVGEIRRIVGGLQSGLCGRQSSNLGGQSHVSLEASSKRSGQH</sequence>
<feature type="region of interest" description="Disordered" evidence="1">
    <location>
        <begin position="1"/>
        <end position="34"/>
    </location>
</feature>
<dbReference type="RefSeq" id="XP_046061973.1">
    <property type="nucleotide sequence ID" value="XM_046203721.1"/>
</dbReference>
<reference evidence="2" key="2">
    <citation type="submission" date="2021-01" db="EMBL/GenBank/DDBJ databases">
        <authorList>
            <person name="Schikora-Tamarit M.A."/>
        </authorList>
    </citation>
    <scope>NUCLEOTIDE SEQUENCE</scope>
    <source>
        <strain evidence="2">CBS6075</strain>
    </source>
</reference>
<dbReference type="AlphaFoldDB" id="A0A9P8T6Q7"/>
<accession>A0A9P8T6Q7</accession>
<evidence type="ECO:0000313" key="3">
    <source>
        <dbReference type="Proteomes" id="UP000769157"/>
    </source>
</evidence>
<keyword evidence="3" id="KW-1185">Reference proteome</keyword>
<gene>
    <name evidence="2" type="ORF">OGAPHI_002810</name>
</gene>
<organism evidence="2 3">
    <name type="scientific">Ogataea philodendri</name>
    <dbReference type="NCBI Taxonomy" id="1378263"/>
    <lineage>
        <taxon>Eukaryota</taxon>
        <taxon>Fungi</taxon>
        <taxon>Dikarya</taxon>
        <taxon>Ascomycota</taxon>
        <taxon>Saccharomycotina</taxon>
        <taxon>Pichiomycetes</taxon>
        <taxon>Pichiales</taxon>
        <taxon>Pichiaceae</taxon>
        <taxon>Ogataea</taxon>
    </lineage>
</organism>